<gene>
    <name evidence="3" type="ORF">SAMN04488056_10944</name>
</gene>
<organism evidence="3 4">
    <name type="scientific">Cohaesibacter marisflavi</name>
    <dbReference type="NCBI Taxonomy" id="655353"/>
    <lineage>
        <taxon>Bacteria</taxon>
        <taxon>Pseudomonadati</taxon>
        <taxon>Pseudomonadota</taxon>
        <taxon>Alphaproteobacteria</taxon>
        <taxon>Hyphomicrobiales</taxon>
        <taxon>Cohaesibacteraceae</taxon>
    </lineage>
</organism>
<name>A0A1I5IKN1_9HYPH</name>
<evidence type="ECO:0000313" key="4">
    <source>
        <dbReference type="Proteomes" id="UP000199236"/>
    </source>
</evidence>
<evidence type="ECO:0000259" key="2">
    <source>
        <dbReference type="PROSITE" id="PS50110"/>
    </source>
</evidence>
<dbReference type="InterPro" id="IPR011006">
    <property type="entry name" value="CheY-like_superfamily"/>
</dbReference>
<dbReference type="PANTHER" id="PTHR44520">
    <property type="entry name" value="RESPONSE REGULATOR RCP1-RELATED"/>
    <property type="match status" value="1"/>
</dbReference>
<sequence>MKETRPLTSQNDSKATLFLIEDDQADVFLVKRALAKHGGNIALVNARDGAEALEMLRGGEIERPFVILSDLNMPGMSGYEFLDEIRADAALRDSIIFVISSSNLAEDVNLAYQHFASGYIVKEMEPAKMARSMQLLFDFCEIIRLPS</sequence>
<dbReference type="SUPFAM" id="SSF52172">
    <property type="entry name" value="CheY-like"/>
    <property type="match status" value="1"/>
</dbReference>
<dbReference type="Pfam" id="PF00072">
    <property type="entry name" value="Response_reg"/>
    <property type="match status" value="1"/>
</dbReference>
<feature type="modified residue" description="4-aspartylphosphate" evidence="1">
    <location>
        <position position="70"/>
    </location>
</feature>
<reference evidence="3 4" key="1">
    <citation type="submission" date="2016-10" db="EMBL/GenBank/DDBJ databases">
        <authorList>
            <person name="de Groot N.N."/>
        </authorList>
    </citation>
    <scope>NUCLEOTIDE SEQUENCE [LARGE SCALE GENOMIC DNA]</scope>
    <source>
        <strain evidence="3 4">CGMCC 1.9157</strain>
    </source>
</reference>
<dbReference type="PROSITE" id="PS50110">
    <property type="entry name" value="RESPONSE_REGULATORY"/>
    <property type="match status" value="1"/>
</dbReference>
<dbReference type="PANTHER" id="PTHR44520:SF2">
    <property type="entry name" value="RESPONSE REGULATOR RCP1"/>
    <property type="match status" value="1"/>
</dbReference>
<dbReference type="STRING" id="655353.SAMN04488056_10944"/>
<dbReference type="GO" id="GO:0000160">
    <property type="term" value="P:phosphorelay signal transduction system"/>
    <property type="evidence" value="ECO:0007669"/>
    <property type="project" value="InterPro"/>
</dbReference>
<dbReference type="AlphaFoldDB" id="A0A1I5IKN1"/>
<feature type="domain" description="Response regulatory" evidence="2">
    <location>
        <begin position="16"/>
        <end position="137"/>
    </location>
</feature>
<keyword evidence="1" id="KW-0597">Phosphoprotein</keyword>
<protein>
    <submittedName>
        <fullName evidence="3">Response regulator receiver domain-containing protein</fullName>
    </submittedName>
</protein>
<dbReference type="EMBL" id="FOVR01000009">
    <property type="protein sequence ID" value="SFO60909.1"/>
    <property type="molecule type" value="Genomic_DNA"/>
</dbReference>
<evidence type="ECO:0000313" key="3">
    <source>
        <dbReference type="EMBL" id="SFO60909.1"/>
    </source>
</evidence>
<dbReference type="CDD" id="cd17557">
    <property type="entry name" value="REC_Rcp-like"/>
    <property type="match status" value="1"/>
</dbReference>
<proteinExistence type="predicted"/>
<accession>A0A1I5IKN1</accession>
<dbReference type="SMART" id="SM00448">
    <property type="entry name" value="REC"/>
    <property type="match status" value="1"/>
</dbReference>
<dbReference type="InterPro" id="IPR052893">
    <property type="entry name" value="TCS_response_regulator"/>
</dbReference>
<dbReference type="InterPro" id="IPR001789">
    <property type="entry name" value="Sig_transdc_resp-reg_receiver"/>
</dbReference>
<evidence type="ECO:0000256" key="1">
    <source>
        <dbReference type="PROSITE-ProRule" id="PRU00169"/>
    </source>
</evidence>
<dbReference type="Gene3D" id="3.40.50.2300">
    <property type="match status" value="1"/>
</dbReference>
<keyword evidence="4" id="KW-1185">Reference proteome</keyword>
<dbReference type="Proteomes" id="UP000199236">
    <property type="component" value="Unassembled WGS sequence"/>
</dbReference>